<evidence type="ECO:0000256" key="23">
    <source>
        <dbReference type="ARBA" id="ARBA00032917"/>
    </source>
</evidence>
<evidence type="ECO:0000256" key="19">
    <source>
        <dbReference type="ARBA" id="ARBA00029928"/>
    </source>
</evidence>
<feature type="compositionally biased region" description="Basic and acidic residues" evidence="25">
    <location>
        <begin position="363"/>
        <end position="381"/>
    </location>
</feature>
<evidence type="ECO:0000313" key="29">
    <source>
        <dbReference type="Proteomes" id="UP001178508"/>
    </source>
</evidence>
<keyword evidence="11" id="KW-0654">Proteoglycan</keyword>
<evidence type="ECO:0000256" key="3">
    <source>
        <dbReference type="ARBA" id="ARBA00004613"/>
    </source>
</evidence>
<evidence type="ECO:0000256" key="1">
    <source>
        <dbReference type="ARBA" id="ARBA00004105"/>
    </source>
</evidence>
<feature type="disulfide bond" evidence="24">
    <location>
        <begin position="178"/>
        <end position="199"/>
    </location>
</feature>
<dbReference type="InterPro" id="IPR001231">
    <property type="entry name" value="CD44_antigen"/>
</dbReference>
<dbReference type="GO" id="GO:0070374">
    <property type="term" value="P:positive regulation of ERK1 and ERK2 cascade"/>
    <property type="evidence" value="ECO:0007669"/>
    <property type="project" value="TreeGrafter"/>
</dbReference>
<evidence type="ECO:0000256" key="21">
    <source>
        <dbReference type="ARBA" id="ARBA00031823"/>
    </source>
</evidence>
<evidence type="ECO:0000256" key="4">
    <source>
        <dbReference type="ARBA" id="ARBA00020474"/>
    </source>
</evidence>
<evidence type="ECO:0000259" key="27">
    <source>
        <dbReference type="PROSITE" id="PS50963"/>
    </source>
</evidence>
<dbReference type="Proteomes" id="UP001178508">
    <property type="component" value="Chromosome 5"/>
</dbReference>
<accession>A0AAV1F8U6</accession>
<evidence type="ECO:0000256" key="25">
    <source>
        <dbReference type="SAM" id="MobiDB-lite"/>
    </source>
</evidence>
<evidence type="ECO:0000256" key="2">
    <source>
        <dbReference type="ARBA" id="ARBA00004251"/>
    </source>
</evidence>
<evidence type="ECO:0000256" key="22">
    <source>
        <dbReference type="ARBA" id="ARBA00032514"/>
    </source>
</evidence>
<comment type="subcellular location">
    <subcellularLocation>
        <location evidence="2">Cell membrane</location>
        <topology evidence="2">Single-pass type I membrane protein</topology>
    </subcellularLocation>
    <subcellularLocation>
        <location evidence="1">Cell projection</location>
        <location evidence="1">Microvillus</location>
    </subcellularLocation>
    <subcellularLocation>
        <location evidence="3">Secreted</location>
    </subcellularLocation>
</comment>
<dbReference type="SUPFAM" id="SSF56436">
    <property type="entry name" value="C-type lectin-like"/>
    <property type="match status" value="1"/>
</dbReference>
<dbReference type="AlphaFoldDB" id="A0AAV1F8U6"/>
<dbReference type="Pfam" id="PF00193">
    <property type="entry name" value="Xlink"/>
    <property type="match status" value="1"/>
</dbReference>
<keyword evidence="5" id="KW-1003">Cell membrane</keyword>
<keyword evidence="17" id="KW-0966">Cell projection</keyword>
<dbReference type="PANTHER" id="PTHR10225:SF6">
    <property type="entry name" value="CD44 ANTIGEN"/>
    <property type="match status" value="1"/>
</dbReference>
<evidence type="ECO:0000313" key="28">
    <source>
        <dbReference type="EMBL" id="CAJ1057424.1"/>
    </source>
</evidence>
<feature type="region of interest" description="Disordered" evidence="25">
    <location>
        <begin position="427"/>
        <end position="447"/>
    </location>
</feature>
<feature type="domain" description="Link" evidence="27">
    <location>
        <begin position="133"/>
        <end position="224"/>
    </location>
</feature>
<keyword evidence="29" id="KW-1185">Reference proteome</keyword>
<evidence type="ECO:0000256" key="12">
    <source>
        <dbReference type="ARBA" id="ARBA00022989"/>
    </source>
</evidence>
<keyword evidence="12 26" id="KW-1133">Transmembrane helix</keyword>
<feature type="region of interest" description="Disordered" evidence="25">
    <location>
        <begin position="59"/>
        <end position="81"/>
    </location>
</feature>
<evidence type="ECO:0000256" key="20">
    <source>
        <dbReference type="ARBA" id="ARBA00031179"/>
    </source>
</evidence>
<feature type="compositionally biased region" description="Polar residues" evidence="25">
    <location>
        <begin position="340"/>
        <end position="349"/>
    </location>
</feature>
<sequence length="482" mass="51448">MRHRTSSLPRVNPLLVLRQEEARERAKERLCEVGREARGGGASVGEAEGQRIEKLEQSLSQLQQLPDTHSSSLPSDRGKTGPLENCYTPLLTQLSPDVLPRMWTLLLGVTFGLLASSRSDQLQVSSRSCSYSGVFLVEGGSRHSLSFDMAVKVCEQLQSTLASEEQLREAFNMSMQTCRYGWTSDNSTAILRHREHEKCAQNQTGFILNHNVKAQDLFDAYCYDEQAEPGKNCSKKFPSGGHSSSDEPETTTADQPEDASEGAVTPGEDASGGVIESTTSVTTIPTELSPGESGASTGDPAAEGDAEGRTTFTAGEFDQPIGSGMQPEGVSPTAPVGESAETQAYTENGQKGAGTDTPPQQPKGKDKVLGPDAGGRDQKDGSDSTNWLVIICVIVAVAAILLVCAAVAKRKTLCGKQQTLIITPKDGGEGNGAAASASSSHAHERDQEMVTLMNKEKIQENGNTEEFTVITLEESPDKEQLA</sequence>
<evidence type="ECO:0000256" key="15">
    <source>
        <dbReference type="ARBA" id="ARBA00023170"/>
    </source>
</evidence>
<keyword evidence="6" id="KW-0964">Secreted</keyword>
<dbReference type="SMART" id="SM00445">
    <property type="entry name" value="LINK"/>
    <property type="match status" value="1"/>
</dbReference>
<evidence type="ECO:0000256" key="9">
    <source>
        <dbReference type="ARBA" id="ARBA00022729"/>
    </source>
</evidence>
<evidence type="ECO:0000256" key="10">
    <source>
        <dbReference type="ARBA" id="ARBA00022889"/>
    </source>
</evidence>
<dbReference type="EMBL" id="OY660868">
    <property type="protein sequence ID" value="CAJ1057424.1"/>
    <property type="molecule type" value="Genomic_DNA"/>
</dbReference>
<evidence type="ECO:0000256" key="6">
    <source>
        <dbReference type="ARBA" id="ARBA00022525"/>
    </source>
</evidence>
<evidence type="ECO:0000256" key="13">
    <source>
        <dbReference type="ARBA" id="ARBA00023136"/>
    </source>
</evidence>
<evidence type="ECO:0000256" key="26">
    <source>
        <dbReference type="SAM" id="Phobius"/>
    </source>
</evidence>
<gene>
    <name evidence="28" type="ORF">XNOV1_A010536</name>
</gene>
<keyword evidence="14 24" id="KW-1015">Disulfide bond</keyword>
<dbReference type="GO" id="GO:0004896">
    <property type="term" value="F:cytokine receptor activity"/>
    <property type="evidence" value="ECO:0007669"/>
    <property type="project" value="TreeGrafter"/>
</dbReference>
<dbReference type="GO" id="GO:0016323">
    <property type="term" value="C:basolateral plasma membrane"/>
    <property type="evidence" value="ECO:0007669"/>
    <property type="project" value="TreeGrafter"/>
</dbReference>
<dbReference type="GO" id="GO:0005540">
    <property type="term" value="F:hyaluronic acid binding"/>
    <property type="evidence" value="ECO:0007669"/>
    <property type="project" value="InterPro"/>
</dbReference>
<feature type="region of interest" description="Disordered" evidence="25">
    <location>
        <begin position="463"/>
        <end position="482"/>
    </location>
</feature>
<dbReference type="GO" id="GO:0005576">
    <property type="term" value="C:extracellular region"/>
    <property type="evidence" value="ECO:0007669"/>
    <property type="project" value="UniProtKB-SubCell"/>
</dbReference>
<feature type="compositionally biased region" description="Polar residues" evidence="25">
    <location>
        <begin position="276"/>
        <end position="286"/>
    </location>
</feature>
<dbReference type="InterPro" id="IPR016186">
    <property type="entry name" value="C-type_lectin-like/link_sf"/>
</dbReference>
<dbReference type="InterPro" id="IPR000538">
    <property type="entry name" value="Link_dom"/>
</dbReference>
<protein>
    <recommendedName>
        <fullName evidence="4">CD44 antigen</fullName>
    </recommendedName>
    <alternativeName>
        <fullName evidence="22">GP90 lymphocyte homing/adhesion receptor</fullName>
    </alternativeName>
    <alternativeName>
        <fullName evidence="21">HUTCH-I</fullName>
    </alternativeName>
    <alternativeName>
        <fullName evidence="23">Hermes antigen</fullName>
    </alternativeName>
    <alternativeName>
        <fullName evidence="20">Hyaluronate receptor</fullName>
    </alternativeName>
    <alternativeName>
        <fullName evidence="18">Phagocytic glycoprotein 1</fullName>
    </alternativeName>
    <alternativeName>
        <fullName evidence="19">Phagocytic glycoprotein I</fullName>
    </alternativeName>
</protein>
<dbReference type="InterPro" id="IPR043210">
    <property type="entry name" value="CD44_antigen-like"/>
</dbReference>
<feature type="region of interest" description="Disordered" evidence="25">
    <location>
        <begin position="233"/>
        <end position="381"/>
    </location>
</feature>
<evidence type="ECO:0000256" key="24">
    <source>
        <dbReference type="PROSITE-ProRule" id="PRU00323"/>
    </source>
</evidence>
<organism evidence="28 29">
    <name type="scientific">Xyrichtys novacula</name>
    <name type="common">Pearly razorfish</name>
    <name type="synonym">Hemipteronotus novacula</name>
    <dbReference type="NCBI Taxonomy" id="13765"/>
    <lineage>
        <taxon>Eukaryota</taxon>
        <taxon>Metazoa</taxon>
        <taxon>Chordata</taxon>
        <taxon>Craniata</taxon>
        <taxon>Vertebrata</taxon>
        <taxon>Euteleostomi</taxon>
        <taxon>Actinopterygii</taxon>
        <taxon>Neopterygii</taxon>
        <taxon>Teleostei</taxon>
        <taxon>Neoteleostei</taxon>
        <taxon>Acanthomorphata</taxon>
        <taxon>Eupercaria</taxon>
        <taxon>Labriformes</taxon>
        <taxon>Labridae</taxon>
        <taxon>Xyrichtys</taxon>
    </lineage>
</organism>
<dbReference type="PROSITE" id="PS50963">
    <property type="entry name" value="LINK_2"/>
    <property type="match status" value="1"/>
</dbReference>
<evidence type="ECO:0000256" key="16">
    <source>
        <dbReference type="ARBA" id="ARBA00023180"/>
    </source>
</evidence>
<dbReference type="GO" id="GO:0006954">
    <property type="term" value="P:inflammatory response"/>
    <property type="evidence" value="ECO:0007669"/>
    <property type="project" value="TreeGrafter"/>
</dbReference>
<keyword evidence="13 26" id="KW-0472">Membrane</keyword>
<dbReference type="GO" id="GO:0005902">
    <property type="term" value="C:microvillus"/>
    <property type="evidence" value="ECO:0007669"/>
    <property type="project" value="UniProtKB-SubCell"/>
</dbReference>
<keyword evidence="9" id="KW-0732">Signal</keyword>
<dbReference type="PANTHER" id="PTHR10225">
    <property type="entry name" value="HYALURONAN RECEPTOR"/>
    <property type="match status" value="1"/>
</dbReference>
<evidence type="ECO:0000256" key="14">
    <source>
        <dbReference type="ARBA" id="ARBA00023157"/>
    </source>
</evidence>
<evidence type="ECO:0000256" key="8">
    <source>
        <dbReference type="ARBA" id="ARBA00022692"/>
    </source>
</evidence>
<evidence type="ECO:0000256" key="17">
    <source>
        <dbReference type="ARBA" id="ARBA00023273"/>
    </source>
</evidence>
<evidence type="ECO:0000256" key="11">
    <source>
        <dbReference type="ARBA" id="ARBA00022974"/>
    </source>
</evidence>
<dbReference type="Gene3D" id="3.10.100.10">
    <property type="entry name" value="Mannose-Binding Protein A, subunit A"/>
    <property type="match status" value="1"/>
</dbReference>
<reference evidence="28" key="1">
    <citation type="submission" date="2023-08" db="EMBL/GenBank/DDBJ databases">
        <authorList>
            <person name="Alioto T."/>
            <person name="Alioto T."/>
            <person name="Gomez Garrido J."/>
        </authorList>
    </citation>
    <scope>NUCLEOTIDE SEQUENCE</scope>
</reference>
<evidence type="ECO:0000256" key="7">
    <source>
        <dbReference type="ARBA" id="ARBA00022553"/>
    </source>
</evidence>
<dbReference type="GO" id="GO:0007155">
    <property type="term" value="P:cell adhesion"/>
    <property type="evidence" value="ECO:0007669"/>
    <property type="project" value="UniProtKB-KW"/>
</dbReference>
<keyword evidence="10" id="KW-0130">Cell adhesion</keyword>
<keyword evidence="7" id="KW-0597">Phosphoprotein</keyword>
<dbReference type="GO" id="GO:0035692">
    <property type="term" value="C:macrophage migration inhibitory factor receptor complex"/>
    <property type="evidence" value="ECO:0007669"/>
    <property type="project" value="TreeGrafter"/>
</dbReference>
<dbReference type="PRINTS" id="PR00658">
    <property type="entry name" value="CD44"/>
</dbReference>
<dbReference type="InterPro" id="IPR016187">
    <property type="entry name" value="CTDL_fold"/>
</dbReference>
<name>A0AAV1F8U6_XYRNO</name>
<keyword evidence="8 26" id="KW-0812">Transmembrane</keyword>
<proteinExistence type="predicted"/>
<comment type="caution">
    <text evidence="24">Lacks conserved residue(s) required for the propagation of feature annotation.</text>
</comment>
<evidence type="ECO:0000256" key="18">
    <source>
        <dbReference type="ARBA" id="ARBA00029917"/>
    </source>
</evidence>
<evidence type="ECO:0000256" key="5">
    <source>
        <dbReference type="ARBA" id="ARBA00022475"/>
    </source>
</evidence>
<keyword evidence="15" id="KW-0675">Receptor</keyword>
<keyword evidence="16" id="KW-0325">Glycoprotein</keyword>
<feature type="transmembrane region" description="Helical" evidence="26">
    <location>
        <begin position="387"/>
        <end position="408"/>
    </location>
</feature>